<keyword evidence="10" id="KW-1133">Transmembrane helix</keyword>
<evidence type="ECO:0000313" key="14">
    <source>
        <dbReference type="Proteomes" id="UP000054785"/>
    </source>
</evidence>
<dbReference type="InterPro" id="IPR052348">
    <property type="entry name" value="Metallopeptidase_M50B"/>
</dbReference>
<evidence type="ECO:0000256" key="2">
    <source>
        <dbReference type="ARBA" id="ARBA00004651"/>
    </source>
</evidence>
<dbReference type="PATRIC" id="fig|45065.4.peg.1002"/>
<dbReference type="CDD" id="cd06158">
    <property type="entry name" value="S2P-M50_like_1"/>
    <property type="match status" value="1"/>
</dbReference>
<keyword evidence="4" id="KW-1003">Cell membrane</keyword>
<dbReference type="GO" id="GO:0046872">
    <property type="term" value="F:metal ion binding"/>
    <property type="evidence" value="ECO:0007669"/>
    <property type="project" value="UniProtKB-KW"/>
</dbReference>
<dbReference type="GO" id="GO:0005886">
    <property type="term" value="C:plasma membrane"/>
    <property type="evidence" value="ECO:0007669"/>
    <property type="project" value="UniProtKB-SubCell"/>
</dbReference>
<evidence type="ECO:0000256" key="10">
    <source>
        <dbReference type="ARBA" id="ARBA00022989"/>
    </source>
</evidence>
<evidence type="ECO:0000256" key="4">
    <source>
        <dbReference type="ARBA" id="ARBA00022475"/>
    </source>
</evidence>
<dbReference type="EMBL" id="LNYC01000032">
    <property type="protein sequence ID" value="KTD00668.1"/>
    <property type="molecule type" value="Genomic_DNA"/>
</dbReference>
<comment type="similarity">
    <text evidence="3">Belongs to the peptidase M50B family.</text>
</comment>
<keyword evidence="11" id="KW-0482">Metalloprotease</keyword>
<dbReference type="GO" id="GO:0008237">
    <property type="term" value="F:metallopeptidase activity"/>
    <property type="evidence" value="ECO:0007669"/>
    <property type="project" value="UniProtKB-KW"/>
</dbReference>
<reference evidence="13 14" key="1">
    <citation type="submission" date="2015-11" db="EMBL/GenBank/DDBJ databases">
        <title>Genomic analysis of 38 Legionella species identifies large and diverse effector repertoires.</title>
        <authorList>
            <person name="Burstein D."/>
            <person name="Amaro F."/>
            <person name="Zusman T."/>
            <person name="Lifshitz Z."/>
            <person name="Cohen O."/>
            <person name="Gilbert J.A."/>
            <person name="Pupko T."/>
            <person name="Shuman H.A."/>
            <person name="Segal G."/>
        </authorList>
    </citation>
    <scope>NUCLEOTIDE SEQUENCE [LARGE SCALE GENOMIC DNA]</scope>
    <source>
        <strain evidence="13 14">ATCC 49504</strain>
    </source>
</reference>
<dbReference type="PANTHER" id="PTHR35864:SF1">
    <property type="entry name" value="ZINC METALLOPROTEASE YWHC-RELATED"/>
    <property type="match status" value="1"/>
</dbReference>
<evidence type="ECO:0000256" key="7">
    <source>
        <dbReference type="ARBA" id="ARBA00022723"/>
    </source>
</evidence>
<evidence type="ECO:0000256" key="3">
    <source>
        <dbReference type="ARBA" id="ARBA00007931"/>
    </source>
</evidence>
<dbReference type="Proteomes" id="UP000054785">
    <property type="component" value="Unassembled WGS sequence"/>
</dbReference>
<keyword evidence="14" id="KW-1185">Reference proteome</keyword>
<evidence type="ECO:0000256" key="8">
    <source>
        <dbReference type="ARBA" id="ARBA00022801"/>
    </source>
</evidence>
<proteinExistence type="inferred from homology"/>
<gene>
    <name evidence="13" type="ORF">Lgee_0932</name>
</gene>
<name>A0A0W0TZ38_9GAMM</name>
<dbReference type="InterPro" id="IPR044537">
    <property type="entry name" value="Rip2-like"/>
</dbReference>
<dbReference type="GO" id="GO:0006508">
    <property type="term" value="P:proteolysis"/>
    <property type="evidence" value="ECO:0007669"/>
    <property type="project" value="UniProtKB-KW"/>
</dbReference>
<dbReference type="OrthoDB" id="9800627at2"/>
<evidence type="ECO:0000256" key="12">
    <source>
        <dbReference type="ARBA" id="ARBA00023136"/>
    </source>
</evidence>
<evidence type="ECO:0000256" key="1">
    <source>
        <dbReference type="ARBA" id="ARBA00001947"/>
    </source>
</evidence>
<dbReference type="AlphaFoldDB" id="A0A0W0TZ38"/>
<evidence type="ECO:0000256" key="5">
    <source>
        <dbReference type="ARBA" id="ARBA00022670"/>
    </source>
</evidence>
<comment type="subcellular location">
    <subcellularLocation>
        <location evidence="2">Cell membrane</location>
        <topology evidence="2">Multi-pass membrane protein</topology>
    </subcellularLocation>
</comment>
<evidence type="ECO:0000256" key="11">
    <source>
        <dbReference type="ARBA" id="ARBA00023049"/>
    </source>
</evidence>
<dbReference type="STRING" id="45065.Lgee_0932"/>
<evidence type="ECO:0000256" key="6">
    <source>
        <dbReference type="ARBA" id="ARBA00022692"/>
    </source>
</evidence>
<keyword evidence="7" id="KW-0479">Metal-binding</keyword>
<keyword evidence="5" id="KW-0645">Protease</keyword>
<dbReference type="RefSeq" id="WP_028387016.1">
    <property type="nucleotide sequence ID" value="NZ_CAAAHN010000001.1"/>
</dbReference>
<evidence type="ECO:0000313" key="13">
    <source>
        <dbReference type="EMBL" id="KTD00668.1"/>
    </source>
</evidence>
<keyword evidence="6 13" id="KW-0812">Transmembrane</keyword>
<dbReference type="PANTHER" id="PTHR35864">
    <property type="entry name" value="ZINC METALLOPROTEASE MJ0611-RELATED"/>
    <property type="match status" value="1"/>
</dbReference>
<comment type="caution">
    <text evidence="13">The sequence shown here is derived from an EMBL/GenBank/DDBJ whole genome shotgun (WGS) entry which is preliminary data.</text>
</comment>
<comment type="cofactor">
    <cofactor evidence="1">
        <name>Zn(2+)</name>
        <dbReference type="ChEBI" id="CHEBI:29105"/>
    </cofactor>
</comment>
<keyword evidence="8" id="KW-0378">Hydrolase</keyword>
<protein>
    <submittedName>
        <fullName evidence="13">Transmembrane protein</fullName>
    </submittedName>
</protein>
<accession>A0A0W0TZ38</accession>
<organism evidence="13 14">
    <name type="scientific">Legionella geestiana</name>
    <dbReference type="NCBI Taxonomy" id="45065"/>
    <lineage>
        <taxon>Bacteria</taxon>
        <taxon>Pseudomonadati</taxon>
        <taxon>Pseudomonadota</taxon>
        <taxon>Gammaproteobacteria</taxon>
        <taxon>Legionellales</taxon>
        <taxon>Legionellaceae</taxon>
        <taxon>Legionella</taxon>
    </lineage>
</organism>
<keyword evidence="12" id="KW-0472">Membrane</keyword>
<evidence type="ECO:0000256" key="9">
    <source>
        <dbReference type="ARBA" id="ARBA00022833"/>
    </source>
</evidence>
<keyword evidence="9" id="KW-0862">Zinc</keyword>
<sequence length="219" mass="23684">MPELSLIQQIAVWVLPVLLAITLHEAAHGFVAWRLGDPTAKLLGRVSVNPVRHIDPVGTLFVPLLMGVITQFSFVFGWAKPVPFNPANLRNKKYGPALVAIAGPLSNLLMASLWAGLLKTATLLHPESSVPALFLLLTARAGILINLLLLFLNIIPIPPLDGSRVLACFLPYKAARQYELLEPYGFLIVLLLAVTGILGQFIGPMIALSLGFFRAVLGL</sequence>